<evidence type="ECO:0000259" key="5">
    <source>
        <dbReference type="PROSITE" id="PS50893"/>
    </source>
</evidence>
<evidence type="ECO:0000256" key="4">
    <source>
        <dbReference type="ARBA" id="ARBA00038388"/>
    </source>
</evidence>
<dbReference type="EMBL" id="CP036290">
    <property type="protein sequence ID" value="QDU83299.1"/>
    <property type="molecule type" value="Genomic_DNA"/>
</dbReference>
<evidence type="ECO:0000256" key="1">
    <source>
        <dbReference type="ARBA" id="ARBA00022448"/>
    </source>
</evidence>
<dbReference type="Gene3D" id="3.40.50.300">
    <property type="entry name" value="P-loop containing nucleotide triphosphate hydrolases"/>
    <property type="match status" value="1"/>
</dbReference>
<evidence type="ECO:0000256" key="3">
    <source>
        <dbReference type="ARBA" id="ARBA00022840"/>
    </source>
</evidence>
<keyword evidence="2" id="KW-0547">Nucleotide-binding</keyword>
<dbReference type="GO" id="GO:0016887">
    <property type="term" value="F:ATP hydrolysis activity"/>
    <property type="evidence" value="ECO:0007669"/>
    <property type="project" value="InterPro"/>
</dbReference>
<dbReference type="FunFam" id="3.40.50.300:FF:000032">
    <property type="entry name" value="Export ABC transporter ATP-binding protein"/>
    <property type="match status" value="1"/>
</dbReference>
<name>A0A518CVP7_9BACT</name>
<dbReference type="InterPro" id="IPR017911">
    <property type="entry name" value="MacB-like_ATP-bd"/>
</dbReference>
<dbReference type="OrthoDB" id="273392at2"/>
<comment type="similarity">
    <text evidence="4">Belongs to the ABC transporter superfamily. Macrolide exporter (TC 3.A.1.122) family.</text>
</comment>
<dbReference type="PANTHER" id="PTHR24220:SF685">
    <property type="entry name" value="ABC TRANSPORTER RELATED"/>
    <property type="match status" value="1"/>
</dbReference>
<dbReference type="InterPro" id="IPR003439">
    <property type="entry name" value="ABC_transporter-like_ATP-bd"/>
</dbReference>
<dbReference type="AlphaFoldDB" id="A0A518CVP7"/>
<dbReference type="SUPFAM" id="SSF52540">
    <property type="entry name" value="P-loop containing nucleoside triphosphate hydrolases"/>
    <property type="match status" value="1"/>
</dbReference>
<dbReference type="GO" id="GO:0005524">
    <property type="term" value="F:ATP binding"/>
    <property type="evidence" value="ECO:0007669"/>
    <property type="project" value="UniProtKB-KW"/>
</dbReference>
<accession>A0A518CVP7</accession>
<dbReference type="PROSITE" id="PS50893">
    <property type="entry name" value="ABC_TRANSPORTER_2"/>
    <property type="match status" value="1"/>
</dbReference>
<dbReference type="InterPro" id="IPR015854">
    <property type="entry name" value="ABC_transpr_LolD-like"/>
</dbReference>
<protein>
    <submittedName>
        <fullName evidence="6">Putative ABC transporter ATP-binding protein</fullName>
    </submittedName>
</protein>
<dbReference type="Pfam" id="PF00005">
    <property type="entry name" value="ABC_tran"/>
    <property type="match status" value="1"/>
</dbReference>
<feature type="domain" description="ABC transporter" evidence="5">
    <location>
        <begin position="16"/>
        <end position="252"/>
    </location>
</feature>
<dbReference type="GO" id="GO:0022857">
    <property type="term" value="F:transmembrane transporter activity"/>
    <property type="evidence" value="ECO:0007669"/>
    <property type="project" value="TreeGrafter"/>
</dbReference>
<dbReference type="RefSeq" id="WP_145182748.1">
    <property type="nucleotide sequence ID" value="NZ_CP036290.1"/>
</dbReference>
<dbReference type="GO" id="GO:0005886">
    <property type="term" value="C:plasma membrane"/>
    <property type="evidence" value="ECO:0007669"/>
    <property type="project" value="TreeGrafter"/>
</dbReference>
<dbReference type="InterPro" id="IPR027417">
    <property type="entry name" value="P-loop_NTPase"/>
</dbReference>
<evidence type="ECO:0000313" key="7">
    <source>
        <dbReference type="Proteomes" id="UP000319342"/>
    </source>
</evidence>
<evidence type="ECO:0000256" key="2">
    <source>
        <dbReference type="ARBA" id="ARBA00022741"/>
    </source>
</evidence>
<keyword evidence="1" id="KW-0813">Transport</keyword>
<keyword evidence="3 6" id="KW-0067">ATP-binding</keyword>
<dbReference type="SMART" id="SM00382">
    <property type="entry name" value="AAA"/>
    <property type="match status" value="1"/>
</dbReference>
<evidence type="ECO:0000313" key="6">
    <source>
        <dbReference type="EMBL" id="QDU83299.1"/>
    </source>
</evidence>
<dbReference type="CDD" id="cd03255">
    <property type="entry name" value="ABC_MJ0796_LolCDE_FtsE"/>
    <property type="match status" value="1"/>
</dbReference>
<sequence length="253" mass="26808">MTTTDPKAPHAGGDVLRLERARRTYRRGEAPVAALDGIDLVVRPGEWVAIVGPSGCGKSTLLNIASGVDRPDPPPTGGRAILCGVDLAAATERELVHLRRTAVGVVFQAFHLVPNLTALENVELPLALAGERGDPGRARELLERVGLGARLNHHPGELSGGEEQRVAVARALVHRPRLVVADEPTGNLDSASGALVLDVLDELRRTEGAALLMATHDDAVAARADRTVRIVDGRIVDGRTSADAEPTHRRSAR</sequence>
<dbReference type="Proteomes" id="UP000319342">
    <property type="component" value="Chromosome"/>
</dbReference>
<reference evidence="6 7" key="1">
    <citation type="submission" date="2019-02" db="EMBL/GenBank/DDBJ databases">
        <title>Deep-cultivation of Planctomycetes and their phenomic and genomic characterization uncovers novel biology.</title>
        <authorList>
            <person name="Wiegand S."/>
            <person name="Jogler M."/>
            <person name="Boedeker C."/>
            <person name="Pinto D."/>
            <person name="Vollmers J."/>
            <person name="Rivas-Marin E."/>
            <person name="Kohn T."/>
            <person name="Peeters S.H."/>
            <person name="Heuer A."/>
            <person name="Rast P."/>
            <person name="Oberbeckmann S."/>
            <person name="Bunk B."/>
            <person name="Jeske O."/>
            <person name="Meyerdierks A."/>
            <person name="Storesund J.E."/>
            <person name="Kallscheuer N."/>
            <person name="Luecker S."/>
            <person name="Lage O.M."/>
            <person name="Pohl T."/>
            <person name="Merkel B.J."/>
            <person name="Hornburger P."/>
            <person name="Mueller R.-W."/>
            <person name="Bruemmer F."/>
            <person name="Labrenz M."/>
            <person name="Spormann A.M."/>
            <person name="Op den Camp H."/>
            <person name="Overmann J."/>
            <person name="Amann R."/>
            <person name="Jetten M.S.M."/>
            <person name="Mascher T."/>
            <person name="Medema M.H."/>
            <person name="Devos D.P."/>
            <person name="Kaster A.-K."/>
            <person name="Ovreas L."/>
            <person name="Rohde M."/>
            <person name="Galperin M.Y."/>
            <person name="Jogler C."/>
        </authorList>
    </citation>
    <scope>NUCLEOTIDE SEQUENCE [LARGE SCALE GENOMIC DNA]</scope>
    <source>
        <strain evidence="6 7">Pla163</strain>
    </source>
</reference>
<dbReference type="InterPro" id="IPR003593">
    <property type="entry name" value="AAA+_ATPase"/>
</dbReference>
<organism evidence="6 7">
    <name type="scientific">Rohdeia mirabilis</name>
    <dbReference type="NCBI Taxonomy" id="2528008"/>
    <lineage>
        <taxon>Bacteria</taxon>
        <taxon>Pseudomonadati</taxon>
        <taxon>Planctomycetota</taxon>
        <taxon>Planctomycetia</taxon>
        <taxon>Planctomycetia incertae sedis</taxon>
        <taxon>Rohdeia</taxon>
    </lineage>
</organism>
<dbReference type="GO" id="GO:0098796">
    <property type="term" value="C:membrane protein complex"/>
    <property type="evidence" value="ECO:0007669"/>
    <property type="project" value="UniProtKB-ARBA"/>
</dbReference>
<keyword evidence="7" id="KW-1185">Reference proteome</keyword>
<proteinExistence type="inferred from homology"/>
<dbReference type="PANTHER" id="PTHR24220">
    <property type="entry name" value="IMPORT ATP-BINDING PROTEIN"/>
    <property type="match status" value="1"/>
</dbReference>
<gene>
    <name evidence="6" type="ORF">Pla163_03970</name>
</gene>